<dbReference type="PROSITE" id="PS01124">
    <property type="entry name" value="HTH_ARAC_FAMILY_2"/>
    <property type="match status" value="1"/>
</dbReference>
<dbReference type="PANTHER" id="PTHR47894">
    <property type="entry name" value="HTH-TYPE TRANSCRIPTIONAL REGULATOR GADX"/>
    <property type="match status" value="1"/>
</dbReference>
<keyword evidence="6" id="KW-1185">Reference proteome</keyword>
<dbReference type="GO" id="GO:0005829">
    <property type="term" value="C:cytosol"/>
    <property type="evidence" value="ECO:0007669"/>
    <property type="project" value="TreeGrafter"/>
</dbReference>
<dbReference type="Proteomes" id="UP000183385">
    <property type="component" value="Unassembled WGS sequence"/>
</dbReference>
<dbReference type="Gene3D" id="1.10.10.60">
    <property type="entry name" value="Homeodomain-like"/>
    <property type="match status" value="1"/>
</dbReference>
<dbReference type="GO" id="GO:0000976">
    <property type="term" value="F:transcription cis-regulatory region binding"/>
    <property type="evidence" value="ECO:0007669"/>
    <property type="project" value="TreeGrafter"/>
</dbReference>
<dbReference type="RefSeq" id="WP_074982456.1">
    <property type="nucleotide sequence ID" value="NZ_FOLS01000022.1"/>
</dbReference>
<keyword evidence="3" id="KW-0804">Transcription</keyword>
<dbReference type="InterPro" id="IPR009057">
    <property type="entry name" value="Homeodomain-like_sf"/>
</dbReference>
<accession>A0AAQ1KH20</accession>
<organism evidence="5 6">
    <name type="scientific">Pseudomonas citronellolis</name>
    <dbReference type="NCBI Taxonomy" id="53408"/>
    <lineage>
        <taxon>Bacteria</taxon>
        <taxon>Pseudomonadati</taxon>
        <taxon>Pseudomonadota</taxon>
        <taxon>Gammaproteobacteria</taxon>
        <taxon>Pseudomonadales</taxon>
        <taxon>Pseudomonadaceae</taxon>
        <taxon>Pseudomonas</taxon>
    </lineage>
</organism>
<dbReference type="EMBL" id="FOLS01000022">
    <property type="protein sequence ID" value="SFD31170.1"/>
    <property type="molecule type" value="Genomic_DNA"/>
</dbReference>
<evidence type="ECO:0000313" key="6">
    <source>
        <dbReference type="Proteomes" id="UP000183385"/>
    </source>
</evidence>
<dbReference type="InterPro" id="IPR032687">
    <property type="entry name" value="AraC-type_N"/>
</dbReference>
<evidence type="ECO:0000259" key="4">
    <source>
        <dbReference type="PROSITE" id="PS01124"/>
    </source>
</evidence>
<dbReference type="AlphaFoldDB" id="A0AAQ1KH20"/>
<dbReference type="SMART" id="SM00342">
    <property type="entry name" value="HTH_ARAC"/>
    <property type="match status" value="1"/>
</dbReference>
<evidence type="ECO:0000313" key="5">
    <source>
        <dbReference type="EMBL" id="SFD31170.1"/>
    </source>
</evidence>
<dbReference type="PANTHER" id="PTHR47894:SF4">
    <property type="entry name" value="HTH-TYPE TRANSCRIPTIONAL REGULATOR GADX"/>
    <property type="match status" value="1"/>
</dbReference>
<evidence type="ECO:0000256" key="2">
    <source>
        <dbReference type="ARBA" id="ARBA00023125"/>
    </source>
</evidence>
<protein>
    <submittedName>
        <fullName evidence="5">AraC-type DNA-binding protein</fullName>
    </submittedName>
</protein>
<evidence type="ECO:0000256" key="3">
    <source>
        <dbReference type="ARBA" id="ARBA00023163"/>
    </source>
</evidence>
<evidence type="ECO:0000256" key="1">
    <source>
        <dbReference type="ARBA" id="ARBA00023015"/>
    </source>
</evidence>
<dbReference type="GO" id="GO:0003700">
    <property type="term" value="F:DNA-binding transcription factor activity"/>
    <property type="evidence" value="ECO:0007669"/>
    <property type="project" value="InterPro"/>
</dbReference>
<feature type="domain" description="HTH araC/xylS-type" evidence="4">
    <location>
        <begin position="233"/>
        <end position="331"/>
    </location>
</feature>
<name>A0AAQ1KH20_9PSED</name>
<dbReference type="Pfam" id="PF12625">
    <property type="entry name" value="Arabinose_bd"/>
    <property type="match status" value="1"/>
</dbReference>
<gene>
    <name evidence="5" type="ORF">SAMN05216577_12266</name>
</gene>
<sequence length="337" mass="38059">MEPFIRTTSFTGFRELVAQHGRDPAAYLERFRIKPQLLDDEDARVPFRSLVGLLECAAAELDCPDFGLRMAEYQNLHVLGPIAAIARHSVTVAHALADVVRFIGYHSPGIQLDLDQTPGQAPRLSIALRIPGVTQQRQMAELAMGVTHNTMTLLCGPAFKAQAVELHGASPLPLLRYRRYFHTEVRSGQAGYAMLLTHAQLQQRIEQQDPTLHRTLVQYLSQFEQEGASDLGELVRRMVMRMLPTQRCRLPLVAEQMGLHERTLQRRLGELGLTFEEVVEGVRRERAQTYLAARDIPLAQIANMLGYSEQAVFNRACRRWFALTPGAYRRQLLGPRA</sequence>
<keyword evidence="2 5" id="KW-0238">DNA-binding</keyword>
<comment type="caution">
    <text evidence="5">The sequence shown here is derived from an EMBL/GenBank/DDBJ whole genome shotgun (WGS) entry which is preliminary data.</text>
</comment>
<dbReference type="InterPro" id="IPR018060">
    <property type="entry name" value="HTH_AraC"/>
</dbReference>
<proteinExistence type="predicted"/>
<dbReference type="SUPFAM" id="SSF46689">
    <property type="entry name" value="Homeodomain-like"/>
    <property type="match status" value="1"/>
</dbReference>
<reference evidence="5 6" key="1">
    <citation type="submission" date="2016-10" db="EMBL/GenBank/DDBJ databases">
        <authorList>
            <person name="Varghese N."/>
            <person name="Submissions S."/>
        </authorList>
    </citation>
    <scope>NUCLEOTIDE SEQUENCE [LARGE SCALE GENOMIC DNA]</scope>
    <source>
        <strain evidence="5 6">LMG 18378</strain>
    </source>
</reference>
<keyword evidence="1" id="KW-0805">Transcription regulation</keyword>
<dbReference type="Pfam" id="PF12833">
    <property type="entry name" value="HTH_18"/>
    <property type="match status" value="1"/>
</dbReference>